<feature type="region of interest" description="Disordered" evidence="1">
    <location>
        <begin position="65"/>
        <end position="97"/>
    </location>
</feature>
<keyword evidence="3" id="KW-1185">Reference proteome</keyword>
<gene>
    <name evidence="2" type="ORF">E2C01_024782</name>
</gene>
<comment type="caution">
    <text evidence="2">The sequence shown here is derived from an EMBL/GenBank/DDBJ whole genome shotgun (WGS) entry which is preliminary data.</text>
</comment>
<reference evidence="2 3" key="1">
    <citation type="submission" date="2019-05" db="EMBL/GenBank/DDBJ databases">
        <title>Another draft genome of Portunus trituberculatus and its Hox gene families provides insights of decapod evolution.</title>
        <authorList>
            <person name="Jeong J.-H."/>
            <person name="Song I."/>
            <person name="Kim S."/>
            <person name="Choi T."/>
            <person name="Kim D."/>
            <person name="Ryu S."/>
            <person name="Kim W."/>
        </authorList>
    </citation>
    <scope>NUCLEOTIDE SEQUENCE [LARGE SCALE GENOMIC DNA]</scope>
    <source>
        <tissue evidence="2">Muscle</tissue>
    </source>
</reference>
<protein>
    <submittedName>
        <fullName evidence="2">Uncharacterized protein</fullName>
    </submittedName>
</protein>
<sequence>MREQHNTFSHNSHMGTKAVLWCVLGGSDIMLMGSILHNAVMEKDCPHCGEFDEHSSYASVHKRYVNNRKPQASSQSARTSRKKSAVSEHRAGVAWEV</sequence>
<evidence type="ECO:0000313" key="3">
    <source>
        <dbReference type="Proteomes" id="UP000324222"/>
    </source>
</evidence>
<feature type="compositionally biased region" description="Polar residues" evidence="1">
    <location>
        <begin position="68"/>
        <end position="78"/>
    </location>
</feature>
<evidence type="ECO:0000313" key="2">
    <source>
        <dbReference type="EMBL" id="MPC31491.1"/>
    </source>
</evidence>
<name>A0A5B7EBN7_PORTR</name>
<dbReference type="EMBL" id="VSRR010002447">
    <property type="protein sequence ID" value="MPC31491.1"/>
    <property type="molecule type" value="Genomic_DNA"/>
</dbReference>
<dbReference type="Proteomes" id="UP000324222">
    <property type="component" value="Unassembled WGS sequence"/>
</dbReference>
<evidence type="ECO:0000256" key="1">
    <source>
        <dbReference type="SAM" id="MobiDB-lite"/>
    </source>
</evidence>
<accession>A0A5B7EBN7</accession>
<organism evidence="2 3">
    <name type="scientific">Portunus trituberculatus</name>
    <name type="common">Swimming crab</name>
    <name type="synonym">Neptunus trituberculatus</name>
    <dbReference type="NCBI Taxonomy" id="210409"/>
    <lineage>
        <taxon>Eukaryota</taxon>
        <taxon>Metazoa</taxon>
        <taxon>Ecdysozoa</taxon>
        <taxon>Arthropoda</taxon>
        <taxon>Crustacea</taxon>
        <taxon>Multicrustacea</taxon>
        <taxon>Malacostraca</taxon>
        <taxon>Eumalacostraca</taxon>
        <taxon>Eucarida</taxon>
        <taxon>Decapoda</taxon>
        <taxon>Pleocyemata</taxon>
        <taxon>Brachyura</taxon>
        <taxon>Eubrachyura</taxon>
        <taxon>Portunoidea</taxon>
        <taxon>Portunidae</taxon>
        <taxon>Portuninae</taxon>
        <taxon>Portunus</taxon>
    </lineage>
</organism>
<proteinExistence type="predicted"/>
<dbReference type="AlphaFoldDB" id="A0A5B7EBN7"/>